<proteinExistence type="predicted"/>
<evidence type="ECO:0008006" key="3">
    <source>
        <dbReference type="Google" id="ProtNLM"/>
    </source>
</evidence>
<dbReference type="HOGENOM" id="CLU_2275679_0_0_14"/>
<sequence length="102" mass="12453">MKRNFLNTMKQEQLRLIKELSLNKDSIKNIAFQLGYSIKHTRRKLNEYKKIVPKAFIHKNSFKTPINKIQQSTKDEIVELFKSTYYDFSIKHYWELVWKKQN</sequence>
<evidence type="ECO:0000313" key="1">
    <source>
        <dbReference type="EMBL" id="AHB36461.1"/>
    </source>
</evidence>
<dbReference type="EMBL" id="CP006682">
    <property type="protein sequence ID" value="AHB36461.1"/>
    <property type="molecule type" value="Genomic_DNA"/>
</dbReference>
<accession>V5RK24</accession>
<organism evidence="1 2">
    <name type="scientific">Spiroplasma apis B31</name>
    <dbReference type="NCBI Taxonomy" id="1276258"/>
    <lineage>
        <taxon>Bacteria</taxon>
        <taxon>Bacillati</taxon>
        <taxon>Mycoplasmatota</taxon>
        <taxon>Mollicutes</taxon>
        <taxon>Entomoplasmatales</taxon>
        <taxon>Spiroplasmataceae</taxon>
        <taxon>Spiroplasma</taxon>
    </lineage>
</organism>
<dbReference type="Proteomes" id="UP000018550">
    <property type="component" value="Chromosome"/>
</dbReference>
<dbReference type="STRING" id="1276258.SAPIS_v1c06160"/>
<keyword evidence="2" id="KW-1185">Reference proteome</keyword>
<protein>
    <recommendedName>
        <fullName evidence="3">Transposase</fullName>
    </recommendedName>
</protein>
<reference evidence="1 2" key="1">
    <citation type="journal article" date="2014" name="Genome Announc.">
        <title>Complete Genome Sequence of Spiroplasma apis B31T (ATCC 33834), a Bacterium Associated with May Disease of Honeybees (Apis mellifera).</title>
        <authorList>
            <person name="Ku C."/>
            <person name="Lo W.S."/>
            <person name="Chen L.L."/>
            <person name="Kuo C.H."/>
        </authorList>
    </citation>
    <scope>NUCLEOTIDE SEQUENCE [LARGE SCALE GENOMIC DNA]</scope>
    <source>
        <strain evidence="1">B31</strain>
    </source>
</reference>
<gene>
    <name evidence="1" type="ORF">SAPIS_v1c06160</name>
</gene>
<dbReference type="RefSeq" id="WP_023789569.1">
    <property type="nucleotide sequence ID" value="NC_022998.1"/>
</dbReference>
<dbReference type="PATRIC" id="fig|1276258.3.peg.625"/>
<dbReference type="AlphaFoldDB" id="V5RK24"/>
<evidence type="ECO:0000313" key="2">
    <source>
        <dbReference type="Proteomes" id="UP000018550"/>
    </source>
</evidence>
<dbReference type="OrthoDB" id="104506at2"/>
<dbReference type="KEGG" id="sapi:SAPIS_v1c06160"/>
<name>V5RK24_SPIAP</name>